<feature type="chain" id="PRO_5038537458" description="Lipoprotein" evidence="2">
    <location>
        <begin position="33"/>
        <end position="204"/>
    </location>
</feature>
<evidence type="ECO:0000256" key="1">
    <source>
        <dbReference type="SAM" id="MobiDB-lite"/>
    </source>
</evidence>
<comment type="caution">
    <text evidence="3">The sequence shown here is derived from an EMBL/GenBank/DDBJ whole genome shotgun (WGS) entry which is preliminary data.</text>
</comment>
<organism evidence="3 4">
    <name type="scientific">Streptacidiphilus fuscans</name>
    <dbReference type="NCBI Taxonomy" id="2789292"/>
    <lineage>
        <taxon>Bacteria</taxon>
        <taxon>Bacillati</taxon>
        <taxon>Actinomycetota</taxon>
        <taxon>Actinomycetes</taxon>
        <taxon>Kitasatosporales</taxon>
        <taxon>Streptomycetaceae</taxon>
        <taxon>Streptacidiphilus</taxon>
    </lineage>
</organism>
<accession>A0A931FG98</accession>
<feature type="compositionally biased region" description="Basic and acidic residues" evidence="1">
    <location>
        <begin position="173"/>
        <end position="182"/>
    </location>
</feature>
<feature type="compositionally biased region" description="Low complexity" evidence="1">
    <location>
        <begin position="33"/>
        <end position="63"/>
    </location>
</feature>
<feature type="signal peptide" evidence="2">
    <location>
        <begin position="1"/>
        <end position="32"/>
    </location>
</feature>
<feature type="compositionally biased region" description="Low complexity" evidence="1">
    <location>
        <begin position="74"/>
        <end position="100"/>
    </location>
</feature>
<keyword evidence="4" id="KW-1185">Reference proteome</keyword>
<dbReference type="EMBL" id="JADPRT010000010">
    <property type="protein sequence ID" value="MBF9071075.1"/>
    <property type="molecule type" value="Genomic_DNA"/>
</dbReference>
<feature type="compositionally biased region" description="Polar residues" evidence="1">
    <location>
        <begin position="191"/>
        <end position="204"/>
    </location>
</feature>
<feature type="region of interest" description="Disordered" evidence="1">
    <location>
        <begin position="173"/>
        <end position="204"/>
    </location>
</feature>
<dbReference type="RefSeq" id="WP_196196231.1">
    <property type="nucleotide sequence ID" value="NZ_JADPRT010000010.1"/>
</dbReference>
<reference evidence="3" key="1">
    <citation type="submission" date="2020-11" db="EMBL/GenBank/DDBJ databases">
        <title>Isolation and identification of active actinomycetes.</title>
        <authorList>
            <person name="Yu B."/>
        </authorList>
    </citation>
    <scope>NUCLEOTIDE SEQUENCE</scope>
    <source>
        <strain evidence="3">NEAU-YB345</strain>
    </source>
</reference>
<evidence type="ECO:0000313" key="4">
    <source>
        <dbReference type="Proteomes" id="UP000657385"/>
    </source>
</evidence>
<evidence type="ECO:0000313" key="3">
    <source>
        <dbReference type="EMBL" id="MBF9071075.1"/>
    </source>
</evidence>
<sequence>MEFRSSPRTPGARPRPRVRVALAVLATAGALALTACGPTNTGPGTASSSGSATAKPSASGSPSVNPGGPVQTVSPGPSHSGASSPGGAAPTAPGSSGGSAQVVPATGYSASGNDLTVYFDAGTCDKYGATADQSHPGEVLVRIVITQRAPAGQMCPLVITPQHATVDLGRPLDGRRVVDGSDSKALPQASGMPQSKVTHGPATQ</sequence>
<gene>
    <name evidence="3" type="ORF">I2501_23945</name>
</gene>
<proteinExistence type="predicted"/>
<protein>
    <recommendedName>
        <fullName evidence="5">Lipoprotein</fullName>
    </recommendedName>
</protein>
<dbReference type="Proteomes" id="UP000657385">
    <property type="component" value="Unassembled WGS sequence"/>
</dbReference>
<name>A0A931FG98_9ACTN</name>
<feature type="region of interest" description="Disordered" evidence="1">
    <location>
        <begin position="33"/>
        <end position="100"/>
    </location>
</feature>
<dbReference type="AlphaFoldDB" id="A0A931FG98"/>
<evidence type="ECO:0000256" key="2">
    <source>
        <dbReference type="SAM" id="SignalP"/>
    </source>
</evidence>
<keyword evidence="2" id="KW-0732">Signal</keyword>
<evidence type="ECO:0008006" key="5">
    <source>
        <dbReference type="Google" id="ProtNLM"/>
    </source>
</evidence>